<evidence type="ECO:0000313" key="1">
    <source>
        <dbReference type="EMBL" id="OGG52822.1"/>
    </source>
</evidence>
<reference evidence="1 2" key="1">
    <citation type="journal article" date="2016" name="Nat. Commun.">
        <title>Thousands of microbial genomes shed light on interconnected biogeochemical processes in an aquifer system.</title>
        <authorList>
            <person name="Anantharaman K."/>
            <person name="Brown C.T."/>
            <person name="Hug L.A."/>
            <person name="Sharon I."/>
            <person name="Castelle C.J."/>
            <person name="Probst A.J."/>
            <person name="Thomas B.C."/>
            <person name="Singh A."/>
            <person name="Wilkins M.J."/>
            <person name="Karaoz U."/>
            <person name="Brodie E.L."/>
            <person name="Williams K.H."/>
            <person name="Hubbard S.S."/>
            <person name="Banfield J.F."/>
        </authorList>
    </citation>
    <scope>NUCLEOTIDE SEQUENCE [LARGE SCALE GENOMIC DNA]</scope>
    <source>
        <strain evidence="2">RIFCSPLOWO2_12_FULL_64_10</strain>
    </source>
</reference>
<comment type="caution">
    <text evidence="1">The sequence shown here is derived from an EMBL/GenBank/DDBJ whole genome shotgun (WGS) entry which is preliminary data.</text>
</comment>
<name>A0A1F6CVD1_HANXR</name>
<accession>A0A1F6CVD1</accession>
<gene>
    <name evidence="1" type="ORF">A3F84_14175</name>
</gene>
<protein>
    <submittedName>
        <fullName evidence="1">Uncharacterized protein</fullName>
    </submittedName>
</protein>
<dbReference type="Proteomes" id="UP000178606">
    <property type="component" value="Unassembled WGS sequence"/>
</dbReference>
<sequence>MSESSSDRDLAVLYWKLQRSVHTNPGIRGYLYALTEILRERRIKAATLNAIGLELAVNNQL</sequence>
<proteinExistence type="predicted"/>
<evidence type="ECO:0000313" key="2">
    <source>
        <dbReference type="Proteomes" id="UP000178606"/>
    </source>
</evidence>
<dbReference type="AlphaFoldDB" id="A0A1F6CVD1"/>
<dbReference type="EMBL" id="MFKF01000132">
    <property type="protein sequence ID" value="OGG52822.1"/>
    <property type="molecule type" value="Genomic_DNA"/>
</dbReference>
<organism evidence="1 2">
    <name type="scientific">Handelsmanbacteria sp. (strain RIFCSPLOWO2_12_FULL_64_10)</name>
    <dbReference type="NCBI Taxonomy" id="1817868"/>
    <lineage>
        <taxon>Bacteria</taxon>
        <taxon>Candidatus Handelsmaniibacteriota</taxon>
    </lineage>
</organism>